<dbReference type="EMBL" id="SLUP01000002">
    <property type="protein sequence ID" value="TCL67711.1"/>
    <property type="molecule type" value="Genomic_DNA"/>
</dbReference>
<comment type="subcellular location">
    <subcellularLocation>
        <location evidence="1">Cell membrane</location>
        <topology evidence="1">Multi-pass membrane protein</topology>
    </subcellularLocation>
</comment>
<keyword evidence="6 7" id="KW-0472">Membrane</keyword>
<feature type="transmembrane region" description="Helical" evidence="7">
    <location>
        <begin position="26"/>
        <end position="49"/>
    </location>
</feature>
<evidence type="ECO:0000256" key="6">
    <source>
        <dbReference type="ARBA" id="ARBA00023136"/>
    </source>
</evidence>
<keyword evidence="3" id="KW-1003">Cell membrane</keyword>
<name>A0A4R1RN31_9FLAO</name>
<accession>A0A4R1RN31</accession>
<comment type="similarity">
    <text evidence="2">Belongs to the NrfD family.</text>
</comment>
<protein>
    <submittedName>
        <fullName evidence="8">Formate-dependent nitrite reductase membrane component NrfD</fullName>
    </submittedName>
</protein>
<dbReference type="PANTHER" id="PTHR34856">
    <property type="entry name" value="PROTEIN NRFD"/>
    <property type="match status" value="1"/>
</dbReference>
<comment type="caution">
    <text evidence="8">The sequence shown here is derived from an EMBL/GenBank/DDBJ whole genome shotgun (WGS) entry which is preliminary data.</text>
</comment>
<evidence type="ECO:0000313" key="8">
    <source>
        <dbReference type="EMBL" id="TCL67711.1"/>
    </source>
</evidence>
<dbReference type="GO" id="GO:0005886">
    <property type="term" value="C:plasma membrane"/>
    <property type="evidence" value="ECO:0007669"/>
    <property type="project" value="UniProtKB-SubCell"/>
</dbReference>
<evidence type="ECO:0000256" key="2">
    <source>
        <dbReference type="ARBA" id="ARBA00008929"/>
    </source>
</evidence>
<dbReference type="AlphaFoldDB" id="A0A4R1RN31"/>
<organism evidence="8 9">
    <name type="scientific">Mariniflexile fucanivorans</name>
    <dbReference type="NCBI Taxonomy" id="264023"/>
    <lineage>
        <taxon>Bacteria</taxon>
        <taxon>Pseudomonadati</taxon>
        <taxon>Bacteroidota</taxon>
        <taxon>Flavobacteriia</taxon>
        <taxon>Flavobacteriales</taxon>
        <taxon>Flavobacteriaceae</taxon>
        <taxon>Mariniflexile</taxon>
    </lineage>
</organism>
<sequence length="319" mass="35949">MQEELFTSGRNIPNIDPSLQIWHWPISLYLFLGGLAAGILFFAALFYILKKDNEYSTAVKVISIVPPIALSLGLMALVYDLTHKLYTWQLYTTFRIESPMSWGAWVLLIVTPLSFIWTFSYYREVYPKTEAKLKLFQRLKFLNTFEQFIVKNRIYIAYALVPLALILGVYTGILLSAFNARPLWNNAILGPLFLTSGLSTGAAAIILLSKNTKERHLFGKIDLALIIIELALIVHMIMGYYAGSQVQLEAMQLLVGGDFTVMFFGFVVILGLIVPAVMELIELIGYKVPVIVPAMLVIIGGIVFRFVMVEAGQLTRFLY</sequence>
<keyword evidence="5 7" id="KW-1133">Transmembrane helix</keyword>
<dbReference type="InterPro" id="IPR005614">
    <property type="entry name" value="NrfD-like"/>
</dbReference>
<dbReference type="Proteomes" id="UP000295455">
    <property type="component" value="Unassembled WGS sequence"/>
</dbReference>
<evidence type="ECO:0000256" key="7">
    <source>
        <dbReference type="SAM" id="Phobius"/>
    </source>
</evidence>
<feature type="transmembrane region" description="Helical" evidence="7">
    <location>
        <begin position="288"/>
        <end position="308"/>
    </location>
</feature>
<dbReference type="InterPro" id="IPR052049">
    <property type="entry name" value="Electron_transfer_protein"/>
</dbReference>
<dbReference type="PANTHER" id="PTHR34856:SF2">
    <property type="entry name" value="PROTEIN NRFD"/>
    <property type="match status" value="1"/>
</dbReference>
<proteinExistence type="inferred from homology"/>
<evidence type="ECO:0000256" key="1">
    <source>
        <dbReference type="ARBA" id="ARBA00004651"/>
    </source>
</evidence>
<feature type="transmembrane region" description="Helical" evidence="7">
    <location>
        <begin position="187"/>
        <end position="209"/>
    </location>
</feature>
<feature type="transmembrane region" description="Helical" evidence="7">
    <location>
        <begin position="61"/>
        <end position="82"/>
    </location>
</feature>
<feature type="transmembrane region" description="Helical" evidence="7">
    <location>
        <begin position="155"/>
        <end position="175"/>
    </location>
</feature>
<feature type="transmembrane region" description="Helical" evidence="7">
    <location>
        <begin position="221"/>
        <end position="241"/>
    </location>
</feature>
<dbReference type="Pfam" id="PF03916">
    <property type="entry name" value="NrfD"/>
    <property type="match status" value="1"/>
</dbReference>
<dbReference type="RefSeq" id="WP_132215523.1">
    <property type="nucleotide sequence ID" value="NZ_OX156936.1"/>
</dbReference>
<gene>
    <name evidence="8" type="ORF">EV196_102271</name>
</gene>
<evidence type="ECO:0000313" key="9">
    <source>
        <dbReference type="Proteomes" id="UP000295455"/>
    </source>
</evidence>
<keyword evidence="4 7" id="KW-0812">Transmembrane</keyword>
<keyword evidence="9" id="KW-1185">Reference proteome</keyword>
<feature type="transmembrane region" description="Helical" evidence="7">
    <location>
        <begin position="261"/>
        <end position="281"/>
    </location>
</feature>
<dbReference type="Gene3D" id="1.20.1630.10">
    <property type="entry name" value="Formate dehydrogenase/DMSO reductase domain"/>
    <property type="match status" value="1"/>
</dbReference>
<feature type="transmembrane region" description="Helical" evidence="7">
    <location>
        <begin position="102"/>
        <end position="122"/>
    </location>
</feature>
<dbReference type="OrthoDB" id="9768846at2"/>
<evidence type="ECO:0000256" key="4">
    <source>
        <dbReference type="ARBA" id="ARBA00022692"/>
    </source>
</evidence>
<evidence type="ECO:0000256" key="3">
    <source>
        <dbReference type="ARBA" id="ARBA00022475"/>
    </source>
</evidence>
<reference evidence="8 9" key="1">
    <citation type="submission" date="2019-03" db="EMBL/GenBank/DDBJ databases">
        <title>Genomic Encyclopedia of Type Strains, Phase IV (KMG-IV): sequencing the most valuable type-strain genomes for metagenomic binning, comparative biology and taxonomic classification.</title>
        <authorList>
            <person name="Goeker M."/>
        </authorList>
    </citation>
    <scope>NUCLEOTIDE SEQUENCE [LARGE SCALE GENOMIC DNA]</scope>
    <source>
        <strain evidence="8 9">DSM 18792</strain>
    </source>
</reference>
<evidence type="ECO:0000256" key="5">
    <source>
        <dbReference type="ARBA" id="ARBA00022989"/>
    </source>
</evidence>